<feature type="compositionally biased region" description="Basic and acidic residues" evidence="1">
    <location>
        <begin position="341"/>
        <end position="352"/>
    </location>
</feature>
<accession>A0A974PRQ0</accession>
<dbReference type="InterPro" id="IPR001279">
    <property type="entry name" value="Metallo-B-lactamas"/>
</dbReference>
<dbReference type="Gene3D" id="3.60.15.10">
    <property type="entry name" value="Ribonuclease Z/Hydroxyacylglutathione hydrolase-like"/>
    <property type="match status" value="1"/>
</dbReference>
<dbReference type="PANTHER" id="PTHR15032">
    <property type="entry name" value="N-ACYL-PHOSPHATIDYLETHANOLAMINE-HYDROLYZING PHOSPHOLIPASE D"/>
    <property type="match status" value="1"/>
</dbReference>
<evidence type="ECO:0000313" key="3">
    <source>
        <dbReference type="EMBL" id="QRG08518.1"/>
    </source>
</evidence>
<name>A0A974PRQ0_9HYPH</name>
<sequence length="352" mass="38556">MSRPYHHGAPSDHFDGERFFNPDHPPTDRSLGDLLRWRRERRERGAWPAVPTLPLAVDAPPSAVTSGLRVSMVGHATLLIQVAGLNILTDPVWSQRAGPLPFLGPKRFTAPGIPFAALPKIHWVLVSHSHYDHLDLASLRRLWREHRPRILAPIGNDMPLARALPRQAIDTGDWGARFALSQDVSAVIHPAYHWSARTLKDRRRALWGGFVLETPEGAIYFAGDTGYGSGEIFRALRRSHGAPRLAILPIGAYEPRWFMAAQHANPQEAVQILEDTGAAQALGIHWGTFRLTDEAQDAPKHALAGALAAAGIAPDRFLPLHPGEVWQAPGRSVPAGGEIRAAGDHRGDRSPA</sequence>
<gene>
    <name evidence="3" type="ORF">EZH22_09640</name>
</gene>
<dbReference type="PANTHER" id="PTHR15032:SF4">
    <property type="entry name" value="N-ACYL-PHOSPHATIDYLETHANOLAMINE-HYDROLYZING PHOSPHOLIPASE D"/>
    <property type="match status" value="1"/>
</dbReference>
<keyword evidence="4" id="KW-1185">Reference proteome</keyword>
<feature type="domain" description="Metallo-beta-lactamase" evidence="2">
    <location>
        <begin position="86"/>
        <end position="286"/>
    </location>
</feature>
<dbReference type="EMBL" id="CP063362">
    <property type="protein sequence ID" value="QRG08518.1"/>
    <property type="molecule type" value="Genomic_DNA"/>
</dbReference>
<dbReference type="Pfam" id="PF12706">
    <property type="entry name" value="Lactamase_B_2"/>
    <property type="match status" value="1"/>
</dbReference>
<dbReference type="GO" id="GO:0005737">
    <property type="term" value="C:cytoplasm"/>
    <property type="evidence" value="ECO:0007669"/>
    <property type="project" value="TreeGrafter"/>
</dbReference>
<proteinExistence type="predicted"/>
<dbReference type="KEGG" id="xdi:EZH22_09640"/>
<protein>
    <submittedName>
        <fullName evidence="3">MBL fold metallo-hydrolase</fullName>
    </submittedName>
</protein>
<dbReference type="Proteomes" id="UP000596427">
    <property type="component" value="Chromosome"/>
</dbReference>
<dbReference type="RefSeq" id="WP_203195429.1">
    <property type="nucleotide sequence ID" value="NZ_CP063362.1"/>
</dbReference>
<feature type="region of interest" description="Disordered" evidence="1">
    <location>
        <begin position="1"/>
        <end position="27"/>
    </location>
</feature>
<dbReference type="AlphaFoldDB" id="A0A974PRQ0"/>
<feature type="region of interest" description="Disordered" evidence="1">
    <location>
        <begin position="329"/>
        <end position="352"/>
    </location>
</feature>
<dbReference type="SUPFAM" id="SSF56281">
    <property type="entry name" value="Metallo-hydrolase/oxidoreductase"/>
    <property type="match status" value="1"/>
</dbReference>
<evidence type="ECO:0000256" key="1">
    <source>
        <dbReference type="SAM" id="MobiDB-lite"/>
    </source>
</evidence>
<evidence type="ECO:0000313" key="4">
    <source>
        <dbReference type="Proteomes" id="UP000596427"/>
    </source>
</evidence>
<evidence type="ECO:0000259" key="2">
    <source>
        <dbReference type="Pfam" id="PF12706"/>
    </source>
</evidence>
<reference evidence="3 4" key="1">
    <citation type="submission" date="2020-10" db="EMBL/GenBank/DDBJ databases">
        <title>Degradation of 1,4-Dioxane by Xanthobacter sp. YN2, via a Novel Group-2 Soluble Di-Iron Monooxygenase.</title>
        <authorList>
            <person name="Ma F."/>
            <person name="Wang Y."/>
            <person name="Yang J."/>
            <person name="Guo H."/>
            <person name="Su D."/>
            <person name="Yu L."/>
        </authorList>
    </citation>
    <scope>NUCLEOTIDE SEQUENCE [LARGE SCALE GENOMIC DNA]</scope>
    <source>
        <strain evidence="3 4">YN2</strain>
    </source>
</reference>
<feature type="compositionally biased region" description="Basic and acidic residues" evidence="1">
    <location>
        <begin position="9"/>
        <end position="27"/>
    </location>
</feature>
<dbReference type="InterPro" id="IPR036866">
    <property type="entry name" value="RibonucZ/Hydroxyglut_hydro"/>
</dbReference>
<organism evidence="3 4">
    <name type="scientific">Xanthobacter dioxanivorans</name>
    <dbReference type="NCBI Taxonomy" id="2528964"/>
    <lineage>
        <taxon>Bacteria</taxon>
        <taxon>Pseudomonadati</taxon>
        <taxon>Pseudomonadota</taxon>
        <taxon>Alphaproteobacteria</taxon>
        <taxon>Hyphomicrobiales</taxon>
        <taxon>Xanthobacteraceae</taxon>
        <taxon>Xanthobacter</taxon>
    </lineage>
</organism>